<dbReference type="EMBL" id="CADCXU010029761">
    <property type="protein sequence ID" value="CAB0015926.1"/>
    <property type="molecule type" value="Genomic_DNA"/>
</dbReference>
<sequence length="104" mass="11697">MARQISEVSPVDRLGALDGCSAGLERVQAHRSGTNSQKRWRRFVNWEPRSRTRIAAVRPSQPLPAIRAVPVSFCRASSSIQFIRQANSPNKLFLGNVDYEFPCQ</sequence>
<reference evidence="1 2" key="1">
    <citation type="submission" date="2020-02" db="EMBL/GenBank/DDBJ databases">
        <authorList>
            <person name="Ferguson B K."/>
        </authorList>
    </citation>
    <scope>NUCLEOTIDE SEQUENCE [LARGE SCALE GENOMIC DNA]</scope>
</reference>
<protein>
    <submittedName>
        <fullName evidence="1">Uncharacterized protein</fullName>
    </submittedName>
</protein>
<organism evidence="1 2">
    <name type="scientific">Nesidiocoris tenuis</name>
    <dbReference type="NCBI Taxonomy" id="355587"/>
    <lineage>
        <taxon>Eukaryota</taxon>
        <taxon>Metazoa</taxon>
        <taxon>Ecdysozoa</taxon>
        <taxon>Arthropoda</taxon>
        <taxon>Hexapoda</taxon>
        <taxon>Insecta</taxon>
        <taxon>Pterygota</taxon>
        <taxon>Neoptera</taxon>
        <taxon>Paraneoptera</taxon>
        <taxon>Hemiptera</taxon>
        <taxon>Heteroptera</taxon>
        <taxon>Panheteroptera</taxon>
        <taxon>Cimicomorpha</taxon>
        <taxon>Miridae</taxon>
        <taxon>Dicyphina</taxon>
        <taxon>Nesidiocoris</taxon>
    </lineage>
</organism>
<feature type="non-terminal residue" evidence="1">
    <location>
        <position position="104"/>
    </location>
</feature>
<gene>
    <name evidence="1" type="ORF">NTEN_LOCUS20266</name>
</gene>
<dbReference type="AlphaFoldDB" id="A0A6H5HNK2"/>
<evidence type="ECO:0000313" key="1">
    <source>
        <dbReference type="EMBL" id="CAB0015926.1"/>
    </source>
</evidence>
<name>A0A6H5HNK2_9HEMI</name>
<accession>A0A6H5HNK2</accession>
<evidence type="ECO:0000313" key="2">
    <source>
        <dbReference type="Proteomes" id="UP000479000"/>
    </source>
</evidence>
<dbReference type="Proteomes" id="UP000479000">
    <property type="component" value="Unassembled WGS sequence"/>
</dbReference>
<proteinExistence type="predicted"/>
<keyword evidence="2" id="KW-1185">Reference proteome</keyword>